<organism evidence="1 2">
    <name type="scientific">Kordia algicida OT-1</name>
    <dbReference type="NCBI Taxonomy" id="391587"/>
    <lineage>
        <taxon>Bacteria</taxon>
        <taxon>Pseudomonadati</taxon>
        <taxon>Bacteroidota</taxon>
        <taxon>Flavobacteriia</taxon>
        <taxon>Flavobacteriales</taxon>
        <taxon>Flavobacteriaceae</taxon>
        <taxon>Kordia</taxon>
    </lineage>
</organism>
<reference evidence="1 2" key="1">
    <citation type="journal article" date="2011" name="J. Bacteriol.">
        <title>Genome sequence of the algicidal bacterium Kordia algicida OT-1.</title>
        <authorList>
            <person name="Lee H.S."/>
            <person name="Kang S.G."/>
            <person name="Kwon K.K."/>
            <person name="Lee J.H."/>
            <person name="Kim S.J."/>
        </authorList>
    </citation>
    <scope>NUCLEOTIDE SEQUENCE [LARGE SCALE GENOMIC DNA]</scope>
    <source>
        <strain evidence="1 2">OT-1</strain>
    </source>
</reference>
<name>A9E8R0_9FLAO</name>
<protein>
    <submittedName>
        <fullName evidence="1">Uncharacterized protein</fullName>
    </submittedName>
</protein>
<accession>A9E8R0</accession>
<dbReference type="Proteomes" id="UP000002945">
    <property type="component" value="Unassembled WGS sequence"/>
</dbReference>
<dbReference type="AlphaFoldDB" id="A9E8R0"/>
<sequence length="60" mass="6573">MKKRNLTSLVLNKKAISKVNYENVNGGVPGKPPSALPDPKTVHRKLCYLQDNTALHCPSS</sequence>
<dbReference type="HOGENOM" id="CLU_2935539_0_0_10"/>
<dbReference type="RefSeq" id="WP_007092810.1">
    <property type="nucleotide sequence ID" value="NZ_CP142125.1"/>
</dbReference>
<evidence type="ECO:0000313" key="1">
    <source>
        <dbReference type="EMBL" id="EDP94794.1"/>
    </source>
</evidence>
<comment type="caution">
    <text evidence="1">The sequence shown here is derived from an EMBL/GenBank/DDBJ whole genome shotgun (WGS) entry which is preliminary data.</text>
</comment>
<evidence type="ECO:0000313" key="2">
    <source>
        <dbReference type="Proteomes" id="UP000002945"/>
    </source>
</evidence>
<keyword evidence="2" id="KW-1185">Reference proteome</keyword>
<gene>
    <name evidence="1" type="ORF">KAOT1_01170</name>
</gene>
<dbReference type="EMBL" id="ABIB01000013">
    <property type="protein sequence ID" value="EDP94794.1"/>
    <property type="molecule type" value="Genomic_DNA"/>
</dbReference>
<proteinExistence type="predicted"/>